<dbReference type="Pfam" id="PF16653">
    <property type="entry name" value="Sacchrp_dh_C"/>
    <property type="match status" value="1"/>
</dbReference>
<dbReference type="CDD" id="cd12189">
    <property type="entry name" value="LKR_SDH_like"/>
    <property type="match status" value="1"/>
</dbReference>
<dbReference type="InterPro" id="IPR005097">
    <property type="entry name" value="Sacchrp_dh_NADP-bd"/>
</dbReference>
<dbReference type="GO" id="GO:0005737">
    <property type="term" value="C:cytoplasm"/>
    <property type="evidence" value="ECO:0007669"/>
    <property type="project" value="TreeGrafter"/>
</dbReference>
<dbReference type="AlphaFoldDB" id="A0A165KTF7"/>
<dbReference type="InterPro" id="IPR007886">
    <property type="entry name" value="AlaDH/PNT_N"/>
</dbReference>
<dbReference type="Gene3D" id="3.30.360.10">
    <property type="entry name" value="Dihydrodipicolinate Reductase, domain 2"/>
    <property type="match status" value="1"/>
</dbReference>
<dbReference type="Pfam" id="PF03435">
    <property type="entry name" value="Sacchrp_dh_NADP"/>
    <property type="match status" value="1"/>
</dbReference>
<keyword evidence="1" id="KW-0521">NADP</keyword>
<dbReference type="PANTHER" id="PTHR11133:SF22">
    <property type="entry name" value="ALPHA-AMINOADIPIC SEMIALDEHYDE SYNTHASE, MITOCHONDRIAL"/>
    <property type="match status" value="1"/>
</dbReference>
<dbReference type="OrthoDB" id="10059875at2759"/>
<dbReference type="Gene3D" id="1.10.1870.10">
    <property type="entry name" value="Domain 3, Saccharopine reductase"/>
    <property type="match status" value="1"/>
</dbReference>
<dbReference type="InterPro" id="IPR051168">
    <property type="entry name" value="AASS"/>
</dbReference>
<dbReference type="EMBL" id="KV429173">
    <property type="protein sequence ID" value="KZT63559.1"/>
    <property type="molecule type" value="Genomic_DNA"/>
</dbReference>
<reference evidence="5 6" key="1">
    <citation type="journal article" date="2016" name="Mol. Biol. Evol.">
        <title>Comparative Genomics of Early-Diverging Mushroom-Forming Fungi Provides Insights into the Origins of Lignocellulose Decay Capabilities.</title>
        <authorList>
            <person name="Nagy L.G."/>
            <person name="Riley R."/>
            <person name="Tritt A."/>
            <person name="Adam C."/>
            <person name="Daum C."/>
            <person name="Floudas D."/>
            <person name="Sun H."/>
            <person name="Yadav J.S."/>
            <person name="Pangilinan J."/>
            <person name="Larsson K.H."/>
            <person name="Matsuura K."/>
            <person name="Barry K."/>
            <person name="Labutti K."/>
            <person name="Kuo R."/>
            <person name="Ohm R.A."/>
            <person name="Bhattacharya S.S."/>
            <person name="Shirouzu T."/>
            <person name="Yoshinaga Y."/>
            <person name="Martin F.M."/>
            <person name="Grigoriev I.V."/>
            <person name="Hibbett D.S."/>
        </authorList>
    </citation>
    <scope>NUCLEOTIDE SEQUENCE [LARGE SCALE GENOMIC DNA]</scope>
    <source>
        <strain evidence="5 6">L-15889</strain>
    </source>
</reference>
<dbReference type="GO" id="GO:0019878">
    <property type="term" value="P:lysine biosynthetic process via aminoadipic acid"/>
    <property type="evidence" value="ECO:0007669"/>
    <property type="project" value="TreeGrafter"/>
</dbReference>
<dbReference type="Proteomes" id="UP000076727">
    <property type="component" value="Unassembled WGS sequence"/>
</dbReference>
<keyword evidence="6" id="KW-1185">Reference proteome</keyword>
<accession>A0A165KTF7</accession>
<dbReference type="Pfam" id="PF05222">
    <property type="entry name" value="AlaDh_PNT_N"/>
    <property type="match status" value="1"/>
</dbReference>
<dbReference type="InterPro" id="IPR036291">
    <property type="entry name" value="NAD(P)-bd_dom_sf"/>
</dbReference>
<evidence type="ECO:0000313" key="5">
    <source>
        <dbReference type="EMBL" id="KZT63559.1"/>
    </source>
</evidence>
<evidence type="ECO:0000256" key="1">
    <source>
        <dbReference type="ARBA" id="ARBA00022857"/>
    </source>
</evidence>
<dbReference type="SUPFAM" id="SSF52283">
    <property type="entry name" value="Formate/glycerate dehydrogenase catalytic domain-like"/>
    <property type="match status" value="1"/>
</dbReference>
<evidence type="ECO:0000259" key="4">
    <source>
        <dbReference type="SMART" id="SM01003"/>
    </source>
</evidence>
<dbReference type="SUPFAM" id="SSF55347">
    <property type="entry name" value="Glyceraldehyde-3-phosphate dehydrogenase-like, C-terminal domain"/>
    <property type="match status" value="1"/>
</dbReference>
<gene>
    <name evidence="5" type="ORF">DAEQUDRAFT_770505</name>
</gene>
<dbReference type="PANTHER" id="PTHR11133">
    <property type="entry name" value="SACCHAROPINE DEHYDROGENASE"/>
    <property type="match status" value="1"/>
</dbReference>
<dbReference type="SMART" id="SM01003">
    <property type="entry name" value="AlaDh_PNT_N"/>
    <property type="match status" value="1"/>
</dbReference>
<dbReference type="GO" id="GO:0004753">
    <property type="term" value="F:saccharopine dehydrogenase activity"/>
    <property type="evidence" value="ECO:0007669"/>
    <property type="project" value="TreeGrafter"/>
</dbReference>
<dbReference type="InterPro" id="IPR032095">
    <property type="entry name" value="Sacchrp_dh-like_C"/>
</dbReference>
<evidence type="ECO:0000256" key="2">
    <source>
        <dbReference type="ARBA" id="ARBA00023002"/>
    </source>
</evidence>
<proteinExistence type="predicted"/>
<keyword evidence="2" id="KW-0560">Oxidoreductase</keyword>
<dbReference type="SUPFAM" id="SSF51735">
    <property type="entry name" value="NAD(P)-binding Rossmann-fold domains"/>
    <property type="match status" value="1"/>
</dbReference>
<evidence type="ECO:0000313" key="6">
    <source>
        <dbReference type="Proteomes" id="UP000076727"/>
    </source>
</evidence>
<name>A0A165KTF7_9APHY</name>
<dbReference type="STRING" id="1314783.A0A165KTF7"/>
<keyword evidence="3" id="KW-0028">Amino-acid biosynthesis</keyword>
<dbReference type="Gene3D" id="3.40.50.720">
    <property type="entry name" value="NAD(P)-binding Rossmann-like Domain"/>
    <property type="match status" value="2"/>
</dbReference>
<protein>
    <recommendedName>
        <fullName evidence="4">Alanine dehydrogenase/pyridine nucleotide transhydrogenase N-terminal domain-containing protein</fullName>
    </recommendedName>
</protein>
<evidence type="ECO:0000256" key="3">
    <source>
        <dbReference type="ARBA" id="ARBA00023154"/>
    </source>
</evidence>
<organism evidence="5 6">
    <name type="scientific">Daedalea quercina L-15889</name>
    <dbReference type="NCBI Taxonomy" id="1314783"/>
    <lineage>
        <taxon>Eukaryota</taxon>
        <taxon>Fungi</taxon>
        <taxon>Dikarya</taxon>
        <taxon>Basidiomycota</taxon>
        <taxon>Agaricomycotina</taxon>
        <taxon>Agaricomycetes</taxon>
        <taxon>Polyporales</taxon>
        <taxon>Fomitopsis</taxon>
    </lineage>
</organism>
<dbReference type="FunFam" id="3.40.50.720:FF:000072">
    <property type="entry name" value="Saccharopine dehydrogenase [NADP(+), L-glutamate-forming]"/>
    <property type="match status" value="1"/>
</dbReference>
<sequence>MPILRRFPLHLLHRPVAERRLSSTAHAKLTIGIRREDPLRIWERRCPLTPDIVNVLVERDGIDVLVEECDRRVWKSEDFVKAGAKLVPTLSPAHIILGIKETPLDEILNDPAPSPSHTPDPNLTPLTPRTHLMFSHTIKGQPYNMELLSKFVSASHAHGGTPSEQPALLPRLVDYELLTGEDGKRTVGFGWFAGVAGALESINALAHAHLELGVASPFLYTPRPHSHPTLASIRTLLREEVGARIAAEGTPRSLGPIVFGVTGAGKVAQGVLDLLQDLPIEQVKVDGLPALVSDSNTDLHKIYLVHVLPQDYFVRKDDVPYSRNDYYANPQEYESVFHDKVAPYLSLLLHGAGWTPNFPRTMTNAQLVTALEKAQQVGLGRFACVGDISCDIEGGLEFLPRSSTLSAPYFSIRPSPALPPVTIMAVDILPTALPLEASQHFSSVLTPYLRTLIDEYRGSAGPADEAAKLRRAALERATVAEDGRLSRDFEWLKEPLGTWAAGCTAKGSVDGSPVNSASEAAHTLGESAHQLPPRKKRVLMLGSGMVAGPAIEAICKRPDVELVVASNVLSDAEKQTAGFTNARAVLSDMRDSTKVSRLVEEADVVISLLPVPFHPAVAKFCIQHKKHLVTASYISPDMAALHEHAVSADIVLLNEIGLDPGIDHLSAMSLIDRLKAQGKRVTHFTSFCGGLPAPEAAMGVPLGYKFSWSSRGVLIAALNAARFKVEGQVIQIPGEELLISGIPDVPISEIMKFEGLPNRDSLPYAGQYGLGDPRSQDLHTIFRGTLRYPGFSTLMHGFRATGLLDNSTTIHLSSWSELVLKSLEARLGRSLPGDESSTASAIRDVSSLQSTDDLFDALRRFSLLAPHGSQKLLASARLPPVPSGPTTPLDAFALLLADRLRYQPCERDMVVLSHELVASSPASSQAEVHTSSLIAVGDSNASAMARCVGLPVAFAALHILDGGVKLRGVHGPTDRQVYEHLLPRLDEAGLGMKETVGTRAQVGQALRRQYCS</sequence>
<feature type="domain" description="Alanine dehydrogenase/pyridine nucleotide transhydrogenase N-terminal" evidence="4">
    <location>
        <begin position="32"/>
        <end position="196"/>
    </location>
</feature>
<keyword evidence="3" id="KW-0457">Lysine biosynthesis</keyword>